<protein>
    <submittedName>
        <fullName evidence="1">Uncharacterized protein</fullName>
    </submittedName>
</protein>
<dbReference type="Proteomes" id="UP000663828">
    <property type="component" value="Unassembled WGS sequence"/>
</dbReference>
<evidence type="ECO:0000313" key="1">
    <source>
        <dbReference type="EMBL" id="CAF1685665.1"/>
    </source>
</evidence>
<name>A0A816HCT5_ADIRI</name>
<gene>
    <name evidence="1" type="ORF">XAT740_LOCUS61840</name>
</gene>
<sequence length="329" mass="38670">MCQYEYDRVYSHHPTLEEVVKAHYQGSRLASELTCYDHIKCYRGPSSSCLDWTEIFDGRQDCLNSDLDEKYCLQLNIYDNFLQDERLPILTLIEPFFFGSDDIRCYDSLLTSSCNEKRRQLLLENMFSINDNTTSEICWSIMKCIVPMSLLLEAFCKPDHCVRCIEDECPDMFYYPIAPFLSDNVFFAFEKSDLLNSNDMIIPKPYVCFNNSIYNDIITKEFTIYFNNKRCTRVVTTFLFSFKEHSLWNEHFATKIDSTKTGYFERLEYVYRLSPKLTIDSNNTGYTVKNYSMSEVRSPSPVLLCLYDDSKNQHKDINAYVNVPDDGEY</sequence>
<evidence type="ECO:0000313" key="2">
    <source>
        <dbReference type="Proteomes" id="UP000663828"/>
    </source>
</evidence>
<proteinExistence type="predicted"/>
<dbReference type="EMBL" id="CAJNOR010016671">
    <property type="protein sequence ID" value="CAF1685665.1"/>
    <property type="molecule type" value="Genomic_DNA"/>
</dbReference>
<organism evidence="1 2">
    <name type="scientific">Adineta ricciae</name>
    <name type="common">Rotifer</name>
    <dbReference type="NCBI Taxonomy" id="249248"/>
    <lineage>
        <taxon>Eukaryota</taxon>
        <taxon>Metazoa</taxon>
        <taxon>Spiralia</taxon>
        <taxon>Gnathifera</taxon>
        <taxon>Rotifera</taxon>
        <taxon>Eurotatoria</taxon>
        <taxon>Bdelloidea</taxon>
        <taxon>Adinetida</taxon>
        <taxon>Adinetidae</taxon>
        <taxon>Adineta</taxon>
    </lineage>
</organism>
<accession>A0A816HCT5</accession>
<keyword evidence="2" id="KW-1185">Reference proteome</keyword>
<reference evidence="1" key="1">
    <citation type="submission" date="2021-02" db="EMBL/GenBank/DDBJ databases">
        <authorList>
            <person name="Nowell W R."/>
        </authorList>
    </citation>
    <scope>NUCLEOTIDE SEQUENCE</scope>
</reference>
<feature type="non-terminal residue" evidence="1">
    <location>
        <position position="329"/>
    </location>
</feature>
<comment type="caution">
    <text evidence="1">The sequence shown here is derived from an EMBL/GenBank/DDBJ whole genome shotgun (WGS) entry which is preliminary data.</text>
</comment>
<dbReference type="AlphaFoldDB" id="A0A816HCT5"/>